<dbReference type="AlphaFoldDB" id="A0A7S1Z433"/>
<dbReference type="SUPFAM" id="SSF54001">
    <property type="entry name" value="Cysteine proteinases"/>
    <property type="match status" value="1"/>
</dbReference>
<gene>
    <name evidence="4" type="ORF">OSIN01602_LOCUS4483</name>
</gene>
<feature type="domain" description="Peptidase C1A papain C-terminal" evidence="3">
    <location>
        <begin position="24"/>
        <end position="289"/>
    </location>
</feature>
<dbReference type="InterPro" id="IPR013128">
    <property type="entry name" value="Peptidase_C1A"/>
</dbReference>
<dbReference type="PRINTS" id="PR00705">
    <property type="entry name" value="PAPAIN"/>
</dbReference>
<dbReference type="SMART" id="SM00645">
    <property type="entry name" value="Pept_C1"/>
    <property type="match status" value="1"/>
</dbReference>
<dbReference type="GO" id="GO:0008234">
    <property type="term" value="F:cysteine-type peptidase activity"/>
    <property type="evidence" value="ECO:0007669"/>
    <property type="project" value="InterPro"/>
</dbReference>
<reference evidence="4" key="1">
    <citation type="submission" date="2021-01" db="EMBL/GenBank/DDBJ databases">
        <authorList>
            <person name="Corre E."/>
            <person name="Pelletier E."/>
            <person name="Niang G."/>
            <person name="Scheremetjew M."/>
            <person name="Finn R."/>
            <person name="Kale V."/>
            <person name="Holt S."/>
            <person name="Cochrane G."/>
            <person name="Meng A."/>
            <person name="Brown T."/>
            <person name="Cohen L."/>
        </authorList>
    </citation>
    <scope>NUCLEOTIDE SEQUENCE</scope>
    <source>
        <strain evidence="4">Grunow 1884</strain>
    </source>
</reference>
<dbReference type="InterPro" id="IPR025661">
    <property type="entry name" value="Pept_asp_AS"/>
</dbReference>
<name>A0A7S1Z433_TRICV</name>
<dbReference type="InterPro" id="IPR038765">
    <property type="entry name" value="Papain-like_cys_pep_sf"/>
</dbReference>
<dbReference type="Pfam" id="PF00112">
    <property type="entry name" value="Peptidase_C1"/>
    <property type="match status" value="1"/>
</dbReference>
<evidence type="ECO:0000259" key="3">
    <source>
        <dbReference type="SMART" id="SM00645"/>
    </source>
</evidence>
<organism evidence="4">
    <name type="scientific">Trieres chinensis</name>
    <name type="common">Marine centric diatom</name>
    <name type="synonym">Odontella sinensis</name>
    <dbReference type="NCBI Taxonomy" id="1514140"/>
    <lineage>
        <taxon>Eukaryota</taxon>
        <taxon>Sar</taxon>
        <taxon>Stramenopiles</taxon>
        <taxon>Ochrophyta</taxon>
        <taxon>Bacillariophyta</taxon>
        <taxon>Mediophyceae</taxon>
        <taxon>Biddulphiophycidae</taxon>
        <taxon>Eupodiscales</taxon>
        <taxon>Parodontellaceae</taxon>
        <taxon>Trieres</taxon>
    </lineage>
</organism>
<sequence>MVDHKVMNDHVSPLPKTYLADSEIPSSFSWANLGGKSLLTSMLNQHIPQYCGSCWAHSALSSLADRIKIDRIIRKSDGSAKEKRTPGVGPDINLSIQFLLNCGSDIAGSCHGGSATGAYEFIKRWGYVPFETCMPYIACSKDSEEGFCPEVDTTCKPINICRTCTNPDRGGRCSEISRFPNATVAEYGTYHNDIFGTMAEIYVRGPVKASVNATPIQNYAGGIISDPDFANMGHNHGVSIVGWDTDAATGKRHWIVRNSWGQYWGEMGFFRVEMGQNLLGIEANIAWATPGYYSEFNFPCAEDGSNCSGDLAEKYYTDPSVDVAETKTKLAYLPQGKKN</sequence>
<dbReference type="InterPro" id="IPR000668">
    <property type="entry name" value="Peptidase_C1A_C"/>
</dbReference>
<dbReference type="GO" id="GO:0006508">
    <property type="term" value="P:proteolysis"/>
    <property type="evidence" value="ECO:0007669"/>
    <property type="project" value="InterPro"/>
</dbReference>
<dbReference type="Gene3D" id="3.90.70.10">
    <property type="entry name" value="Cysteine proteinases"/>
    <property type="match status" value="1"/>
</dbReference>
<dbReference type="FunFam" id="3.90.70.10:FF:000117">
    <property type="entry name" value="Probable papain cysteine protease"/>
    <property type="match status" value="1"/>
</dbReference>
<dbReference type="EMBL" id="HBGO01007907">
    <property type="protein sequence ID" value="CAD9327968.1"/>
    <property type="molecule type" value="Transcribed_RNA"/>
</dbReference>
<keyword evidence="2" id="KW-0865">Zymogen</keyword>
<evidence type="ECO:0000256" key="1">
    <source>
        <dbReference type="ARBA" id="ARBA00008455"/>
    </source>
</evidence>
<evidence type="ECO:0000256" key="2">
    <source>
        <dbReference type="ARBA" id="ARBA00023145"/>
    </source>
</evidence>
<evidence type="ECO:0000313" key="4">
    <source>
        <dbReference type="EMBL" id="CAD9327968.1"/>
    </source>
</evidence>
<proteinExistence type="inferred from homology"/>
<protein>
    <recommendedName>
        <fullName evidence="3">Peptidase C1A papain C-terminal domain-containing protein</fullName>
    </recommendedName>
</protein>
<comment type="similarity">
    <text evidence="1">Belongs to the peptidase C1 family.</text>
</comment>
<dbReference type="PROSITE" id="PS00640">
    <property type="entry name" value="THIOL_PROTEASE_ASN"/>
    <property type="match status" value="1"/>
</dbReference>
<dbReference type="PANTHER" id="PTHR12411">
    <property type="entry name" value="CYSTEINE PROTEASE FAMILY C1-RELATED"/>
    <property type="match status" value="1"/>
</dbReference>
<accession>A0A7S1Z433</accession>